<gene>
    <name evidence="5 7" type="primary">rpmB</name>
    <name evidence="7" type="ORF">P0M35_00915</name>
</gene>
<evidence type="ECO:0000256" key="6">
    <source>
        <dbReference type="SAM" id="MobiDB-lite"/>
    </source>
</evidence>
<dbReference type="GO" id="GO:1990904">
    <property type="term" value="C:ribonucleoprotein complex"/>
    <property type="evidence" value="ECO:0007669"/>
    <property type="project" value="UniProtKB-KW"/>
</dbReference>
<dbReference type="PANTHER" id="PTHR39080:SF1">
    <property type="entry name" value="LARGE RIBOSOMAL SUBUNIT PROTEIN BL28A"/>
    <property type="match status" value="1"/>
</dbReference>
<dbReference type="SUPFAM" id="SSF143800">
    <property type="entry name" value="L28p-like"/>
    <property type="match status" value="1"/>
</dbReference>
<accession>A0AAE3TBR4</accession>
<evidence type="ECO:0000313" key="7">
    <source>
        <dbReference type="EMBL" id="MDF1610696.1"/>
    </source>
</evidence>
<dbReference type="GO" id="GO:0006412">
    <property type="term" value="P:translation"/>
    <property type="evidence" value="ECO:0007669"/>
    <property type="project" value="UniProtKB-UniRule"/>
</dbReference>
<dbReference type="Proteomes" id="UP001221302">
    <property type="component" value="Unassembled WGS sequence"/>
</dbReference>
<organism evidence="7 8">
    <name type="scientific">Stygiobacter electus</name>
    <dbReference type="NCBI Taxonomy" id="3032292"/>
    <lineage>
        <taxon>Bacteria</taxon>
        <taxon>Pseudomonadati</taxon>
        <taxon>Ignavibacteriota</taxon>
        <taxon>Ignavibacteria</taxon>
        <taxon>Ignavibacteriales</taxon>
        <taxon>Melioribacteraceae</taxon>
        <taxon>Stygiobacter</taxon>
    </lineage>
</organism>
<dbReference type="EMBL" id="JARGDL010000001">
    <property type="protein sequence ID" value="MDF1610696.1"/>
    <property type="molecule type" value="Genomic_DNA"/>
</dbReference>
<evidence type="ECO:0000256" key="2">
    <source>
        <dbReference type="ARBA" id="ARBA00022980"/>
    </source>
</evidence>
<dbReference type="AlphaFoldDB" id="A0AAE3TBR4"/>
<evidence type="ECO:0000256" key="4">
    <source>
        <dbReference type="ARBA" id="ARBA00035174"/>
    </source>
</evidence>
<keyword evidence="3 5" id="KW-0687">Ribonucleoprotein</keyword>
<feature type="region of interest" description="Disordered" evidence="6">
    <location>
        <begin position="1"/>
        <end position="27"/>
    </location>
</feature>
<comment type="similarity">
    <text evidence="1 5">Belongs to the bacterial ribosomal protein bL28 family.</text>
</comment>
<name>A0AAE3TBR4_9BACT</name>
<dbReference type="InterPro" id="IPR001383">
    <property type="entry name" value="Ribosomal_bL28_bact-type"/>
</dbReference>
<keyword evidence="2 5" id="KW-0689">Ribosomal protein</keyword>
<reference evidence="7" key="1">
    <citation type="submission" date="2023-03" db="EMBL/GenBank/DDBJ databases">
        <title>Stygiobacter electus gen. nov., sp. nov., facultatively anaerobic thermotolerant bacterium of the class Ignavibacteria from a well of Yessentuki mineral water deposit.</title>
        <authorList>
            <person name="Podosokorskaya O.A."/>
            <person name="Elcheninov A.G."/>
            <person name="Petrova N.F."/>
            <person name="Zavarzina D.G."/>
            <person name="Kublanov I.V."/>
            <person name="Merkel A.Y."/>
        </authorList>
    </citation>
    <scope>NUCLEOTIDE SEQUENCE</scope>
    <source>
        <strain evidence="7">09-Me</strain>
    </source>
</reference>
<dbReference type="NCBIfam" id="TIGR00009">
    <property type="entry name" value="L28"/>
    <property type="match status" value="1"/>
</dbReference>
<dbReference type="InterPro" id="IPR034704">
    <property type="entry name" value="Ribosomal_bL28/bL31-like_sf"/>
</dbReference>
<dbReference type="GO" id="GO:0003735">
    <property type="term" value="F:structural constituent of ribosome"/>
    <property type="evidence" value="ECO:0007669"/>
    <property type="project" value="InterPro"/>
</dbReference>
<sequence>MARKCQVTGVGPISGNNISHAHNKSKRRFLPNLQKKKIWVKELNKFVTVKLTASALRTISKNGTAEIAKLVQQGKIKA</sequence>
<evidence type="ECO:0000256" key="5">
    <source>
        <dbReference type="HAMAP-Rule" id="MF_00373"/>
    </source>
</evidence>
<dbReference type="RefSeq" id="WP_321534461.1">
    <property type="nucleotide sequence ID" value="NZ_JARGDL010000001.1"/>
</dbReference>
<dbReference type="InterPro" id="IPR026569">
    <property type="entry name" value="Ribosomal_bL28"/>
</dbReference>
<dbReference type="Pfam" id="PF00830">
    <property type="entry name" value="Ribosomal_L28"/>
    <property type="match status" value="1"/>
</dbReference>
<proteinExistence type="inferred from homology"/>
<dbReference type="PANTHER" id="PTHR39080">
    <property type="entry name" value="50S RIBOSOMAL PROTEIN L28"/>
    <property type="match status" value="1"/>
</dbReference>
<dbReference type="HAMAP" id="MF_00373">
    <property type="entry name" value="Ribosomal_bL28"/>
    <property type="match status" value="1"/>
</dbReference>
<evidence type="ECO:0000256" key="3">
    <source>
        <dbReference type="ARBA" id="ARBA00023274"/>
    </source>
</evidence>
<comment type="caution">
    <text evidence="7">The sequence shown here is derived from an EMBL/GenBank/DDBJ whole genome shotgun (WGS) entry which is preliminary data.</text>
</comment>
<evidence type="ECO:0000256" key="1">
    <source>
        <dbReference type="ARBA" id="ARBA00008760"/>
    </source>
</evidence>
<dbReference type="InterPro" id="IPR050096">
    <property type="entry name" value="Bacterial_rp_bL28"/>
</dbReference>
<dbReference type="Gene3D" id="2.30.170.40">
    <property type="entry name" value="Ribosomal protein L28/L24"/>
    <property type="match status" value="1"/>
</dbReference>
<dbReference type="InterPro" id="IPR037147">
    <property type="entry name" value="Ribosomal_bL28_sf"/>
</dbReference>
<dbReference type="GO" id="GO:0005840">
    <property type="term" value="C:ribosome"/>
    <property type="evidence" value="ECO:0007669"/>
    <property type="project" value="UniProtKB-KW"/>
</dbReference>
<protein>
    <recommendedName>
        <fullName evidence="4 5">Large ribosomal subunit protein bL28</fullName>
    </recommendedName>
</protein>
<keyword evidence="8" id="KW-1185">Reference proteome</keyword>
<evidence type="ECO:0000313" key="8">
    <source>
        <dbReference type="Proteomes" id="UP001221302"/>
    </source>
</evidence>